<sequence length="103" mass="11784">MTIHFNKITPMKLLLIPIIFVSISISAQKTEKKIPSLRIDTLKTKSIGLNQQKKNQPKNMYKILVAKPKDTAIYSCLKVKIKDNTDYKVLNSTPPEKIKTFPK</sequence>
<reference evidence="1 2" key="1">
    <citation type="submission" date="2014-12" db="EMBL/GenBank/DDBJ databases">
        <title>Genome sequencing of Chryseobacterium taiwanense TPW19.</title>
        <authorList>
            <person name="Tan P.W."/>
            <person name="Chan K.-G."/>
        </authorList>
    </citation>
    <scope>NUCLEOTIDE SEQUENCE [LARGE SCALE GENOMIC DNA]</scope>
    <source>
        <strain evidence="1 2">TPW19</strain>
    </source>
</reference>
<evidence type="ECO:0000313" key="1">
    <source>
        <dbReference type="EMBL" id="KIC63028.1"/>
    </source>
</evidence>
<gene>
    <name evidence="1" type="ORF">RM51_10295</name>
</gene>
<evidence type="ECO:0000313" key="2">
    <source>
        <dbReference type="Proteomes" id="UP000031167"/>
    </source>
</evidence>
<dbReference type="AlphaFoldDB" id="A0A0B4E8R6"/>
<proteinExistence type="predicted"/>
<accession>A0A0B4E8R6</accession>
<protein>
    <submittedName>
        <fullName evidence="1">Uncharacterized protein</fullName>
    </submittedName>
</protein>
<comment type="caution">
    <text evidence="1">The sequence shown here is derived from an EMBL/GenBank/DDBJ whole genome shotgun (WGS) entry which is preliminary data.</text>
</comment>
<dbReference type="STRING" id="363331.RM51_10295"/>
<organism evidence="1 2">
    <name type="scientific">Chryseobacterium taiwanense</name>
    <dbReference type="NCBI Taxonomy" id="363331"/>
    <lineage>
        <taxon>Bacteria</taxon>
        <taxon>Pseudomonadati</taxon>
        <taxon>Bacteroidota</taxon>
        <taxon>Flavobacteriia</taxon>
        <taxon>Flavobacteriales</taxon>
        <taxon>Weeksellaceae</taxon>
        <taxon>Chryseobacterium group</taxon>
        <taxon>Chryseobacterium</taxon>
    </lineage>
</organism>
<dbReference type="Proteomes" id="UP000031167">
    <property type="component" value="Unassembled WGS sequence"/>
</dbReference>
<dbReference type="EMBL" id="JWTA01000007">
    <property type="protein sequence ID" value="KIC63028.1"/>
    <property type="molecule type" value="Genomic_DNA"/>
</dbReference>
<keyword evidence="2" id="KW-1185">Reference proteome</keyword>
<name>A0A0B4E8R6_9FLAO</name>